<dbReference type="InterPro" id="IPR002156">
    <property type="entry name" value="RNaseH_domain"/>
</dbReference>
<evidence type="ECO:0000259" key="1">
    <source>
        <dbReference type="Pfam" id="PF13456"/>
    </source>
</evidence>
<dbReference type="PANTHER" id="PTHR47723:SF19">
    <property type="entry name" value="POLYNUCLEOTIDYL TRANSFERASE, RIBONUCLEASE H-LIKE SUPERFAMILY PROTEIN"/>
    <property type="match status" value="1"/>
</dbReference>
<dbReference type="AlphaFoldDB" id="A0A9D3U9X0"/>
<gene>
    <name evidence="2" type="ORF">J1N35_044709</name>
</gene>
<dbReference type="EMBL" id="JAIQCV010000013">
    <property type="protein sequence ID" value="KAH1032535.1"/>
    <property type="molecule type" value="Genomic_DNA"/>
</dbReference>
<feature type="domain" description="RNase H type-1" evidence="1">
    <location>
        <begin position="3"/>
        <end position="67"/>
    </location>
</feature>
<dbReference type="Pfam" id="PF13456">
    <property type="entry name" value="RVT_3"/>
    <property type="match status" value="1"/>
</dbReference>
<dbReference type="GO" id="GO:0004523">
    <property type="term" value="F:RNA-DNA hybrid ribonuclease activity"/>
    <property type="evidence" value="ECO:0007669"/>
    <property type="project" value="InterPro"/>
</dbReference>
<name>A0A9D3U9X0_9ROSI</name>
<accession>A0A9D3U9X0</accession>
<dbReference type="CDD" id="cd06222">
    <property type="entry name" value="RNase_H_like"/>
    <property type="match status" value="1"/>
</dbReference>
<dbReference type="InterPro" id="IPR053151">
    <property type="entry name" value="RNase_H-like"/>
</dbReference>
<dbReference type="PANTHER" id="PTHR47723">
    <property type="entry name" value="OS05G0353850 PROTEIN"/>
    <property type="match status" value="1"/>
</dbReference>
<dbReference type="Gene3D" id="3.30.420.10">
    <property type="entry name" value="Ribonuclease H-like superfamily/Ribonuclease H"/>
    <property type="match status" value="1"/>
</dbReference>
<evidence type="ECO:0000313" key="3">
    <source>
        <dbReference type="Proteomes" id="UP000828251"/>
    </source>
</evidence>
<dbReference type="OrthoDB" id="1001796at2759"/>
<reference evidence="2 3" key="1">
    <citation type="journal article" date="2021" name="Plant Biotechnol. J.">
        <title>Multi-omics assisted identification of the key and species-specific regulatory components of drought-tolerant mechanisms in Gossypium stocksii.</title>
        <authorList>
            <person name="Yu D."/>
            <person name="Ke L."/>
            <person name="Zhang D."/>
            <person name="Wu Y."/>
            <person name="Sun Y."/>
            <person name="Mei J."/>
            <person name="Sun J."/>
            <person name="Sun Y."/>
        </authorList>
    </citation>
    <scope>NUCLEOTIDE SEQUENCE [LARGE SCALE GENOMIC DNA]</scope>
    <source>
        <strain evidence="3">cv. E1</strain>
        <tissue evidence="2">Leaf</tissue>
    </source>
</reference>
<organism evidence="2 3">
    <name type="scientific">Gossypium stocksii</name>
    <dbReference type="NCBI Taxonomy" id="47602"/>
    <lineage>
        <taxon>Eukaryota</taxon>
        <taxon>Viridiplantae</taxon>
        <taxon>Streptophyta</taxon>
        <taxon>Embryophyta</taxon>
        <taxon>Tracheophyta</taxon>
        <taxon>Spermatophyta</taxon>
        <taxon>Magnoliopsida</taxon>
        <taxon>eudicotyledons</taxon>
        <taxon>Gunneridae</taxon>
        <taxon>Pentapetalae</taxon>
        <taxon>rosids</taxon>
        <taxon>malvids</taxon>
        <taxon>Malvales</taxon>
        <taxon>Malvaceae</taxon>
        <taxon>Malvoideae</taxon>
        <taxon>Gossypium</taxon>
    </lineage>
</organism>
<dbReference type="InterPro" id="IPR044730">
    <property type="entry name" value="RNase_H-like_dom_plant"/>
</dbReference>
<sequence>MAGRASSGGLLLDHNRSWSLGYGKFVGNCSIFVAEAWATLDGLKLAGDSGHTKLQVECDNMELVNMLEH</sequence>
<dbReference type="InterPro" id="IPR036397">
    <property type="entry name" value="RNaseH_sf"/>
</dbReference>
<dbReference type="GO" id="GO:0003676">
    <property type="term" value="F:nucleic acid binding"/>
    <property type="evidence" value="ECO:0007669"/>
    <property type="project" value="InterPro"/>
</dbReference>
<protein>
    <recommendedName>
        <fullName evidence="1">RNase H type-1 domain-containing protein</fullName>
    </recommendedName>
</protein>
<keyword evidence="3" id="KW-1185">Reference proteome</keyword>
<comment type="caution">
    <text evidence="2">The sequence shown here is derived from an EMBL/GenBank/DDBJ whole genome shotgun (WGS) entry which is preliminary data.</text>
</comment>
<evidence type="ECO:0000313" key="2">
    <source>
        <dbReference type="EMBL" id="KAH1032535.1"/>
    </source>
</evidence>
<dbReference type="Proteomes" id="UP000828251">
    <property type="component" value="Unassembled WGS sequence"/>
</dbReference>
<proteinExistence type="predicted"/>